<proteinExistence type="predicted"/>
<sequence>MTNNKRFTTTEQERRERDRFLALCFESIRESGQCSYPPLVALFKEYEAQKTAVPSPLEGVNIPKLQQQITSSHKRLLGAAQYLQNLKTWDCSPQIQQVVQVIAQEAKALEMLAQPLFPADSPGASALKRLDELRDYLLQKLSDTHFLSPQGLRAEQPMIFIQQHRRIYKYLSQLQAATNEVIECLNFYIQQYSETEQQ</sequence>
<keyword evidence="2" id="KW-1185">Reference proteome</keyword>
<name>A0A8J7E0U9_9CYAN</name>
<reference evidence="1" key="1">
    <citation type="submission" date="2020-10" db="EMBL/GenBank/DDBJ databases">
        <authorList>
            <person name="Castelo-Branco R."/>
            <person name="Eusebio N."/>
            <person name="Adriana R."/>
            <person name="Vieira A."/>
            <person name="Brugerolle De Fraissinette N."/>
            <person name="Rezende De Castro R."/>
            <person name="Schneider M.P."/>
            <person name="Vasconcelos V."/>
            <person name="Leao P.N."/>
        </authorList>
    </citation>
    <scope>NUCLEOTIDE SEQUENCE</scope>
    <source>
        <strain evidence="1">LEGE 07157</strain>
    </source>
</reference>
<gene>
    <name evidence="1" type="ORF">IQ249_15240</name>
</gene>
<dbReference type="EMBL" id="JADEWZ010000022">
    <property type="protein sequence ID" value="MBE9117254.1"/>
    <property type="molecule type" value="Genomic_DNA"/>
</dbReference>
<evidence type="ECO:0000313" key="1">
    <source>
        <dbReference type="EMBL" id="MBE9117254.1"/>
    </source>
</evidence>
<comment type="caution">
    <text evidence="1">The sequence shown here is derived from an EMBL/GenBank/DDBJ whole genome shotgun (WGS) entry which is preliminary data.</text>
</comment>
<accession>A0A8J7E0U9</accession>
<protein>
    <submittedName>
        <fullName evidence="1">Uncharacterized protein</fullName>
    </submittedName>
</protein>
<organism evidence="1 2">
    <name type="scientific">Lusitaniella coriacea LEGE 07157</name>
    <dbReference type="NCBI Taxonomy" id="945747"/>
    <lineage>
        <taxon>Bacteria</taxon>
        <taxon>Bacillati</taxon>
        <taxon>Cyanobacteriota</taxon>
        <taxon>Cyanophyceae</taxon>
        <taxon>Spirulinales</taxon>
        <taxon>Lusitaniellaceae</taxon>
        <taxon>Lusitaniella</taxon>
    </lineage>
</organism>
<dbReference type="RefSeq" id="WP_194030342.1">
    <property type="nucleotide sequence ID" value="NZ_JADEWZ010000022.1"/>
</dbReference>
<dbReference type="AlphaFoldDB" id="A0A8J7E0U9"/>
<dbReference type="Proteomes" id="UP000654482">
    <property type="component" value="Unassembled WGS sequence"/>
</dbReference>
<evidence type="ECO:0000313" key="2">
    <source>
        <dbReference type="Proteomes" id="UP000654482"/>
    </source>
</evidence>